<evidence type="ECO:0000313" key="9">
    <source>
        <dbReference type="Proteomes" id="UP000192722"/>
    </source>
</evidence>
<keyword evidence="4" id="KW-0410">Iron transport</keyword>
<reference evidence="8 9" key="1">
    <citation type="journal article" date="2017" name="Int. J. Syst. Evol. Microbiol.">
        <title>Rouxiella badensis sp. nov. and Rouxiella silvae sp. nov. isolated from peat bog soil in Germany and emendation of the genus description.</title>
        <authorList>
            <person name="Le Fleche-Mateos A."/>
            <person name="Kugler J.H."/>
            <person name="Hansen S.H."/>
            <person name="Syldatk C."/>
            <person name="Hausmann R."/>
            <person name="Lomprez F."/>
            <person name="Vandenbogaert M."/>
            <person name="Manuguerra J.C."/>
            <person name="Grimont P.A."/>
        </authorList>
    </citation>
    <scope>NUCLEOTIDE SEQUENCE [LARGE SCALE GENOMIC DNA]</scope>
    <source>
        <strain evidence="8 9">213</strain>
    </source>
</reference>
<dbReference type="Gene3D" id="3.40.50.1980">
    <property type="entry name" value="Nitrogenase molybdenum iron protein domain"/>
    <property type="match status" value="2"/>
</dbReference>
<keyword evidence="4" id="KW-0406">Ion transport</keyword>
<dbReference type="EMBL" id="MRWD01000002">
    <property type="protein sequence ID" value="ORJ23060.1"/>
    <property type="molecule type" value="Genomic_DNA"/>
</dbReference>
<organism evidence="8 9">
    <name type="scientific">Rouxiella silvae</name>
    <dbReference type="NCBI Taxonomy" id="1646373"/>
    <lineage>
        <taxon>Bacteria</taxon>
        <taxon>Pseudomonadati</taxon>
        <taxon>Pseudomonadota</taxon>
        <taxon>Gammaproteobacteria</taxon>
        <taxon>Enterobacterales</taxon>
        <taxon>Yersiniaceae</taxon>
        <taxon>Rouxiella</taxon>
    </lineage>
</organism>
<dbReference type="Pfam" id="PF01497">
    <property type="entry name" value="Peripla_BP_2"/>
    <property type="match status" value="1"/>
</dbReference>
<keyword evidence="3" id="KW-0813">Transport</keyword>
<gene>
    <name evidence="8" type="ORF">BS639_01545</name>
</gene>
<evidence type="ECO:0000256" key="6">
    <source>
        <dbReference type="SAM" id="SignalP"/>
    </source>
</evidence>
<dbReference type="InterPro" id="IPR006311">
    <property type="entry name" value="TAT_signal"/>
</dbReference>
<dbReference type="PANTHER" id="PTHR30532:SF1">
    <property type="entry name" value="IRON(3+)-HYDROXAMATE-BINDING PROTEIN FHUD"/>
    <property type="match status" value="1"/>
</dbReference>
<name>A0ABX3U684_9GAMM</name>
<comment type="similarity">
    <text evidence="2">Belongs to the bacterial solute-binding protein 8 family.</text>
</comment>
<comment type="caution">
    <text evidence="8">The sequence shown here is derived from an EMBL/GenBank/DDBJ whole genome shotgun (WGS) entry which is preliminary data.</text>
</comment>
<protein>
    <recommendedName>
        <fullName evidence="7">Fe/B12 periplasmic-binding domain-containing protein</fullName>
    </recommendedName>
</protein>
<evidence type="ECO:0000256" key="5">
    <source>
        <dbReference type="ARBA" id="ARBA00022729"/>
    </source>
</evidence>
<accession>A0ABX3U684</accession>
<proteinExistence type="inferred from homology"/>
<keyword evidence="9" id="KW-1185">Reference proteome</keyword>
<dbReference type="PROSITE" id="PS51318">
    <property type="entry name" value="TAT"/>
    <property type="match status" value="1"/>
</dbReference>
<dbReference type="InterPro" id="IPR051313">
    <property type="entry name" value="Bact_iron-sidero_bind"/>
</dbReference>
<feature type="chain" id="PRO_5046640183" description="Fe/B12 periplasmic-binding domain-containing protein" evidence="6">
    <location>
        <begin position="30"/>
        <end position="300"/>
    </location>
</feature>
<dbReference type="Proteomes" id="UP000192722">
    <property type="component" value="Unassembled WGS sequence"/>
</dbReference>
<keyword evidence="4" id="KW-0408">Iron</keyword>
<feature type="signal peptide" evidence="6">
    <location>
        <begin position="1"/>
        <end position="29"/>
    </location>
</feature>
<keyword evidence="5 6" id="KW-0732">Signal</keyword>
<evidence type="ECO:0000259" key="7">
    <source>
        <dbReference type="PROSITE" id="PS50983"/>
    </source>
</evidence>
<evidence type="ECO:0000256" key="4">
    <source>
        <dbReference type="ARBA" id="ARBA00022496"/>
    </source>
</evidence>
<evidence type="ECO:0000256" key="3">
    <source>
        <dbReference type="ARBA" id="ARBA00022448"/>
    </source>
</evidence>
<evidence type="ECO:0000256" key="2">
    <source>
        <dbReference type="ARBA" id="ARBA00008814"/>
    </source>
</evidence>
<dbReference type="PANTHER" id="PTHR30532">
    <property type="entry name" value="IRON III DICITRATE-BINDING PERIPLASMIC PROTEIN"/>
    <property type="match status" value="1"/>
</dbReference>
<evidence type="ECO:0000313" key="8">
    <source>
        <dbReference type="EMBL" id="ORJ23060.1"/>
    </source>
</evidence>
<feature type="domain" description="Fe/B12 periplasmic-binding" evidence="7">
    <location>
        <begin position="36"/>
        <end position="295"/>
    </location>
</feature>
<evidence type="ECO:0000256" key="1">
    <source>
        <dbReference type="ARBA" id="ARBA00004196"/>
    </source>
</evidence>
<dbReference type="InterPro" id="IPR002491">
    <property type="entry name" value="ABC_transptr_periplasmic_BD"/>
</dbReference>
<dbReference type="PROSITE" id="PS50983">
    <property type="entry name" value="FE_B12_PBP"/>
    <property type="match status" value="1"/>
</dbReference>
<sequence length="300" mass="32685">MVRMNRRHFLHQALTLSAALSLRSGWASAGQTAAPRWIVMNWGFTEMALSLGIVPVGVSAPAWYRRLYAAPALPAQVTDVGLLYQPNFETLRDLHPTLMIITPAHGMARAQLATISPLLTLDNNSKTPLVQAMKNLQQMAAALGRPERSQRLIDQANARFEQLSQTVAPYKDTAVYLVHAVDVLHVALFSHGSLFDAVLQRLGLSNACTMKGGPEGAVLTTLDKLATAKPGTVVLLPSYPQVDDREVLNSRLWQSLGMLHASNIVHMPTGLDPSGGVQTAVRFAEFLVKGLVKLAKETRR</sequence>
<comment type="subcellular location">
    <subcellularLocation>
        <location evidence="1">Cell envelope</location>
    </subcellularLocation>
</comment>
<dbReference type="SUPFAM" id="SSF53807">
    <property type="entry name" value="Helical backbone' metal receptor"/>
    <property type="match status" value="1"/>
</dbReference>